<reference evidence="2 3" key="1">
    <citation type="submission" date="2019-03" db="EMBL/GenBank/DDBJ databases">
        <title>New insights into Acidothiobacillus thiooxidans sulfur metabolism through coupled gene expression, solution geochemistry, microscopy and spectroscopy analyses.</title>
        <authorList>
            <person name="Camacho D."/>
            <person name="Frazao R."/>
            <person name="Fouillen A."/>
            <person name="Nanci A."/>
            <person name="Lang B.F."/>
            <person name="Apte S.C."/>
            <person name="Baron C."/>
            <person name="Warren L.A."/>
        </authorList>
    </citation>
    <scope>NUCLEOTIDE SEQUENCE [LARGE SCALE GENOMIC DNA]</scope>
    <source>
        <strain evidence="2 3">ATCC 19377</strain>
    </source>
</reference>
<dbReference type="Proteomes" id="UP000315403">
    <property type="component" value="Unassembled WGS sequence"/>
</dbReference>
<accession>A0A543Q279</accession>
<dbReference type="AlphaFoldDB" id="A0A543Q279"/>
<proteinExistence type="predicted"/>
<comment type="caution">
    <text evidence="2">The sequence shown here is derived from an EMBL/GenBank/DDBJ whole genome shotgun (WGS) entry which is preliminary data.</text>
</comment>
<evidence type="ECO:0000256" key="1">
    <source>
        <dbReference type="SAM" id="Phobius"/>
    </source>
</evidence>
<organism evidence="2 3">
    <name type="scientific">Acidithiobacillus thiooxidans ATCC 19377</name>
    <dbReference type="NCBI Taxonomy" id="637390"/>
    <lineage>
        <taxon>Bacteria</taxon>
        <taxon>Pseudomonadati</taxon>
        <taxon>Pseudomonadota</taxon>
        <taxon>Acidithiobacillia</taxon>
        <taxon>Acidithiobacillales</taxon>
        <taxon>Acidithiobacillaceae</taxon>
        <taxon>Acidithiobacillus</taxon>
    </lineage>
</organism>
<dbReference type="RefSeq" id="WP_155270503.1">
    <property type="nucleotide sequence ID" value="NZ_SZUV01000001.1"/>
</dbReference>
<sequence length="54" mass="5788">MNIPEGLMVGGAGIIVIASIMVGIVAYIVKREIRQHETNGISKDKPDTQNPNTP</sequence>
<evidence type="ECO:0000313" key="3">
    <source>
        <dbReference type="Proteomes" id="UP000315403"/>
    </source>
</evidence>
<protein>
    <submittedName>
        <fullName evidence="2">Uncharacterized protein</fullName>
    </submittedName>
</protein>
<keyword evidence="1" id="KW-0472">Membrane</keyword>
<keyword evidence="1" id="KW-0812">Transmembrane</keyword>
<gene>
    <name evidence="2" type="ORF">DLNHIDIE_00286</name>
</gene>
<dbReference type="EMBL" id="SZUV01000001">
    <property type="protein sequence ID" value="TQN50433.1"/>
    <property type="molecule type" value="Genomic_DNA"/>
</dbReference>
<evidence type="ECO:0000313" key="2">
    <source>
        <dbReference type="EMBL" id="TQN50433.1"/>
    </source>
</evidence>
<name>A0A543Q279_ACITH</name>
<keyword evidence="1" id="KW-1133">Transmembrane helix</keyword>
<feature type="transmembrane region" description="Helical" evidence="1">
    <location>
        <begin position="6"/>
        <end position="29"/>
    </location>
</feature>